<evidence type="ECO:0000313" key="2">
    <source>
        <dbReference type="EMBL" id="KAG0593548.1"/>
    </source>
</evidence>
<reference evidence="2" key="1">
    <citation type="submission" date="2020-06" db="EMBL/GenBank/DDBJ databases">
        <title>WGS assembly of Ceratodon purpureus strain R40.</title>
        <authorList>
            <person name="Carey S.B."/>
            <person name="Jenkins J."/>
            <person name="Shu S."/>
            <person name="Lovell J.T."/>
            <person name="Sreedasyam A."/>
            <person name="Maumus F."/>
            <person name="Tiley G.P."/>
            <person name="Fernandez-Pozo N."/>
            <person name="Barry K."/>
            <person name="Chen C."/>
            <person name="Wang M."/>
            <person name="Lipzen A."/>
            <person name="Daum C."/>
            <person name="Saski C.A."/>
            <person name="Payton A.C."/>
            <person name="Mcbreen J.C."/>
            <person name="Conrad R.E."/>
            <person name="Kollar L.M."/>
            <person name="Olsson S."/>
            <person name="Huttunen S."/>
            <person name="Landis J.B."/>
            <person name="Wickett N.J."/>
            <person name="Johnson M.G."/>
            <person name="Rensing S.A."/>
            <person name="Grimwood J."/>
            <person name="Schmutz J."/>
            <person name="Mcdaniel S.F."/>
        </authorList>
    </citation>
    <scope>NUCLEOTIDE SEQUENCE</scope>
    <source>
        <strain evidence="2">R40</strain>
    </source>
</reference>
<evidence type="ECO:0000256" key="1">
    <source>
        <dbReference type="SAM" id="Phobius"/>
    </source>
</evidence>
<feature type="transmembrane region" description="Helical" evidence="1">
    <location>
        <begin position="12"/>
        <end position="29"/>
    </location>
</feature>
<evidence type="ECO:0000313" key="3">
    <source>
        <dbReference type="Proteomes" id="UP000822688"/>
    </source>
</evidence>
<keyword evidence="1" id="KW-0472">Membrane</keyword>
<dbReference type="Proteomes" id="UP000822688">
    <property type="component" value="Chromosome 1"/>
</dbReference>
<sequence>MQVVCSSLDGSFYLLLSGPLRFFVFYYLLRGQGLLPEQIRKVERMGGSTSTNYGSLFLVRQLFTFALLEREGGTMSHEHKSRLFMECILVC</sequence>
<comment type="caution">
    <text evidence="2">The sequence shown here is derived from an EMBL/GenBank/DDBJ whole genome shotgun (WGS) entry which is preliminary data.</text>
</comment>
<keyword evidence="3" id="KW-1185">Reference proteome</keyword>
<dbReference type="AlphaFoldDB" id="A0A8T0JF87"/>
<name>A0A8T0JF87_CERPU</name>
<organism evidence="2 3">
    <name type="scientific">Ceratodon purpureus</name>
    <name type="common">Fire moss</name>
    <name type="synonym">Dicranum purpureum</name>
    <dbReference type="NCBI Taxonomy" id="3225"/>
    <lineage>
        <taxon>Eukaryota</taxon>
        <taxon>Viridiplantae</taxon>
        <taxon>Streptophyta</taxon>
        <taxon>Embryophyta</taxon>
        <taxon>Bryophyta</taxon>
        <taxon>Bryophytina</taxon>
        <taxon>Bryopsida</taxon>
        <taxon>Dicranidae</taxon>
        <taxon>Pseudoditrichales</taxon>
        <taxon>Ditrichaceae</taxon>
        <taxon>Ceratodon</taxon>
    </lineage>
</organism>
<dbReference type="EMBL" id="CM026421">
    <property type="protein sequence ID" value="KAG0593548.1"/>
    <property type="molecule type" value="Genomic_DNA"/>
</dbReference>
<protein>
    <submittedName>
        <fullName evidence="2">Uncharacterized protein</fullName>
    </submittedName>
</protein>
<keyword evidence="1" id="KW-1133">Transmembrane helix</keyword>
<gene>
    <name evidence="2" type="ORF">KC19_1G337900</name>
</gene>
<accession>A0A8T0JF87</accession>
<keyword evidence="1" id="KW-0812">Transmembrane</keyword>
<proteinExistence type="predicted"/>